<dbReference type="Pfam" id="PF22624">
    <property type="entry name" value="AASDHPPT_N"/>
    <property type="match status" value="1"/>
</dbReference>
<dbReference type="Proteomes" id="UP000320042">
    <property type="component" value="Unassembled WGS sequence"/>
</dbReference>
<proteinExistence type="inferred from homology"/>
<dbReference type="InterPro" id="IPR008278">
    <property type="entry name" value="4-PPantetheinyl_Trfase_dom"/>
</dbReference>
<organism evidence="5 6">
    <name type="scientific">Mucilaginibacter pallidiroseus</name>
    <dbReference type="NCBI Taxonomy" id="2599295"/>
    <lineage>
        <taxon>Bacteria</taxon>
        <taxon>Pseudomonadati</taxon>
        <taxon>Bacteroidota</taxon>
        <taxon>Sphingobacteriia</taxon>
        <taxon>Sphingobacteriales</taxon>
        <taxon>Sphingobacteriaceae</taxon>
        <taxon>Mucilaginibacter</taxon>
    </lineage>
</organism>
<dbReference type="OrthoDB" id="9808281at2"/>
<comment type="similarity">
    <text evidence="1">Belongs to the P-Pant transferase superfamily. Gsp/Sfp/HetI/AcpT family.</text>
</comment>
<dbReference type="PANTHER" id="PTHR12215">
    <property type="entry name" value="PHOSPHOPANTETHEINE TRANSFERASE"/>
    <property type="match status" value="1"/>
</dbReference>
<feature type="domain" description="4'-phosphopantetheinyl transferase" evidence="3">
    <location>
        <begin position="134"/>
        <end position="217"/>
    </location>
</feature>
<dbReference type="PANTHER" id="PTHR12215:SF10">
    <property type="entry name" value="L-AMINOADIPATE-SEMIALDEHYDE DEHYDROGENASE-PHOSPHOPANTETHEINYL TRANSFERASE"/>
    <property type="match status" value="1"/>
</dbReference>
<keyword evidence="6" id="KW-1185">Reference proteome</keyword>
<dbReference type="GO" id="GO:0000287">
    <property type="term" value="F:magnesium ion binding"/>
    <property type="evidence" value="ECO:0007669"/>
    <property type="project" value="InterPro"/>
</dbReference>
<dbReference type="GO" id="GO:0019878">
    <property type="term" value="P:lysine biosynthetic process via aminoadipic acid"/>
    <property type="evidence" value="ECO:0007669"/>
    <property type="project" value="TreeGrafter"/>
</dbReference>
<evidence type="ECO:0000256" key="1">
    <source>
        <dbReference type="ARBA" id="ARBA00010990"/>
    </source>
</evidence>
<name>A0A563U3I3_9SPHI</name>
<evidence type="ECO:0000256" key="2">
    <source>
        <dbReference type="ARBA" id="ARBA00022679"/>
    </source>
</evidence>
<gene>
    <name evidence="5" type="ORF">FPZ43_16520</name>
</gene>
<dbReference type="RefSeq" id="WP_146383041.1">
    <property type="nucleotide sequence ID" value="NZ_VOEJ01000008.1"/>
</dbReference>
<dbReference type="EMBL" id="VOEJ01000008">
    <property type="protein sequence ID" value="TWR25883.1"/>
    <property type="molecule type" value="Genomic_DNA"/>
</dbReference>
<evidence type="ECO:0000313" key="5">
    <source>
        <dbReference type="EMBL" id="TWR25883.1"/>
    </source>
</evidence>
<dbReference type="InterPro" id="IPR055066">
    <property type="entry name" value="AASDHPPT_N"/>
</dbReference>
<evidence type="ECO:0000259" key="3">
    <source>
        <dbReference type="Pfam" id="PF01648"/>
    </source>
</evidence>
<keyword evidence="2 5" id="KW-0808">Transferase</keyword>
<dbReference type="GO" id="GO:0005829">
    <property type="term" value="C:cytosol"/>
    <property type="evidence" value="ECO:0007669"/>
    <property type="project" value="TreeGrafter"/>
</dbReference>
<reference evidence="5 6" key="1">
    <citation type="submission" date="2019-07" db="EMBL/GenBank/DDBJ databases">
        <authorList>
            <person name="Kim J."/>
        </authorList>
    </citation>
    <scope>NUCLEOTIDE SEQUENCE [LARGE SCALE GENOMIC DNA]</scope>
    <source>
        <strain evidence="6">dk17</strain>
    </source>
</reference>
<dbReference type="InterPro" id="IPR037143">
    <property type="entry name" value="4-PPantetheinyl_Trfase_dom_sf"/>
</dbReference>
<dbReference type="AlphaFoldDB" id="A0A563U3I3"/>
<protein>
    <submittedName>
        <fullName evidence="5">4'-phosphopantetheinyl transferase superfamily protein</fullName>
    </submittedName>
</protein>
<evidence type="ECO:0000259" key="4">
    <source>
        <dbReference type="Pfam" id="PF22624"/>
    </source>
</evidence>
<feature type="domain" description="4'-phosphopantetheinyl transferase N-terminal" evidence="4">
    <location>
        <begin position="46"/>
        <end position="131"/>
    </location>
</feature>
<accession>A0A563U3I3</accession>
<dbReference type="Gene3D" id="3.90.470.20">
    <property type="entry name" value="4'-phosphopantetheinyl transferase domain"/>
    <property type="match status" value="2"/>
</dbReference>
<dbReference type="Pfam" id="PF01648">
    <property type="entry name" value="ACPS"/>
    <property type="match status" value="1"/>
</dbReference>
<dbReference type="SUPFAM" id="SSF56214">
    <property type="entry name" value="4'-phosphopantetheinyl transferase"/>
    <property type="match status" value="2"/>
</dbReference>
<sequence>MPQNASVAIAHLETVDWQQMPVNGFLLNDPDVHLWRVCISQHINEIVNLKRLLTPDEAQRGSKYLHQADRDRFLVSRGYQRTILSGYIDIKPEDLRFALSHNKKPHIANSGVQNLNYNVSHSGDWILIAVSKHAVGCDIEYIDPKFDFTDILPDNFSQAEGDFIKENESTNRFYKLWTRKEALLKATGQGLGEHLIDTPSLNGISNLNADLLGSGKAWTVKSFSVTKGYAGALAVANIAPSISFYDI</sequence>
<comment type="caution">
    <text evidence="5">The sequence shown here is derived from an EMBL/GenBank/DDBJ whole genome shotgun (WGS) entry which is preliminary data.</text>
</comment>
<dbReference type="GO" id="GO:0008897">
    <property type="term" value="F:holo-[acyl-carrier-protein] synthase activity"/>
    <property type="evidence" value="ECO:0007669"/>
    <property type="project" value="InterPro"/>
</dbReference>
<dbReference type="InterPro" id="IPR050559">
    <property type="entry name" value="P-Pant_transferase_sf"/>
</dbReference>
<evidence type="ECO:0000313" key="6">
    <source>
        <dbReference type="Proteomes" id="UP000320042"/>
    </source>
</evidence>